<dbReference type="SMART" id="SM00825">
    <property type="entry name" value="PKS_KS"/>
    <property type="match status" value="1"/>
</dbReference>
<evidence type="ECO:0000256" key="1">
    <source>
        <dbReference type="ARBA" id="ARBA00005194"/>
    </source>
</evidence>
<dbReference type="PROSITE" id="PS00606">
    <property type="entry name" value="KS3_1"/>
    <property type="match status" value="1"/>
</dbReference>
<evidence type="ECO:0000313" key="6">
    <source>
        <dbReference type="EMBL" id="GAA4089519.1"/>
    </source>
</evidence>
<dbReference type="InterPro" id="IPR016039">
    <property type="entry name" value="Thiolase-like"/>
</dbReference>
<protein>
    <submittedName>
        <fullName evidence="6">Beta-ketoacyl-[acyl-carrier-protein] synthase family protein</fullName>
    </submittedName>
</protein>
<gene>
    <name evidence="6" type="ORF">GCM10022414_10660</name>
</gene>
<dbReference type="Pfam" id="PF02801">
    <property type="entry name" value="Ketoacyl-synt_C"/>
    <property type="match status" value="1"/>
</dbReference>
<proteinExistence type="inferred from homology"/>
<dbReference type="InterPro" id="IPR014030">
    <property type="entry name" value="Ketoacyl_synth_N"/>
</dbReference>
<dbReference type="InterPro" id="IPR020841">
    <property type="entry name" value="PKS_Beta-ketoAc_synthase_dom"/>
</dbReference>
<dbReference type="InterPro" id="IPR000794">
    <property type="entry name" value="Beta-ketoacyl_synthase"/>
</dbReference>
<dbReference type="RefSeq" id="WP_344933148.1">
    <property type="nucleotide sequence ID" value="NZ_BAABDM010000001.1"/>
</dbReference>
<evidence type="ECO:0000256" key="3">
    <source>
        <dbReference type="ARBA" id="ARBA00022679"/>
    </source>
</evidence>
<comment type="caution">
    <text evidence="6">The sequence shown here is derived from an EMBL/GenBank/DDBJ whole genome shotgun (WGS) entry which is preliminary data.</text>
</comment>
<dbReference type="NCBIfam" id="NF006618">
    <property type="entry name" value="PRK09185.1"/>
    <property type="match status" value="1"/>
</dbReference>
<keyword evidence="3 4" id="KW-0808">Transferase</keyword>
<feature type="domain" description="Ketosynthase family 3 (KS3)" evidence="5">
    <location>
        <begin position="1"/>
        <end position="393"/>
    </location>
</feature>
<reference evidence="7" key="1">
    <citation type="journal article" date="2019" name="Int. J. Syst. Evol. Microbiol.">
        <title>The Global Catalogue of Microorganisms (GCM) 10K type strain sequencing project: providing services to taxonomists for standard genome sequencing and annotation.</title>
        <authorList>
            <consortium name="The Broad Institute Genomics Platform"/>
            <consortium name="The Broad Institute Genome Sequencing Center for Infectious Disease"/>
            <person name="Wu L."/>
            <person name="Ma J."/>
        </authorList>
    </citation>
    <scope>NUCLEOTIDE SEQUENCE [LARGE SCALE GENOMIC DNA]</scope>
    <source>
        <strain evidence="7">JCM 17304</strain>
    </source>
</reference>
<dbReference type="Gene3D" id="3.40.47.10">
    <property type="match status" value="2"/>
</dbReference>
<comment type="pathway">
    <text evidence="1">Lipid metabolism; fatty acid biosynthesis.</text>
</comment>
<dbReference type="EMBL" id="BAABDM010000001">
    <property type="protein sequence ID" value="GAA4089519.1"/>
    <property type="molecule type" value="Genomic_DNA"/>
</dbReference>
<dbReference type="PANTHER" id="PTHR11712">
    <property type="entry name" value="POLYKETIDE SYNTHASE-RELATED"/>
    <property type="match status" value="1"/>
</dbReference>
<dbReference type="Proteomes" id="UP001500392">
    <property type="component" value="Unassembled WGS sequence"/>
</dbReference>
<dbReference type="PROSITE" id="PS52004">
    <property type="entry name" value="KS3_2"/>
    <property type="match status" value="1"/>
</dbReference>
<dbReference type="InterPro" id="IPR018201">
    <property type="entry name" value="Ketoacyl_synth_AS"/>
</dbReference>
<comment type="similarity">
    <text evidence="2 4">Belongs to the thiolase-like superfamily. Beta-ketoacyl-ACP synthases family.</text>
</comment>
<evidence type="ECO:0000256" key="4">
    <source>
        <dbReference type="RuleBase" id="RU003694"/>
    </source>
</evidence>
<accession>A0ABP7WJ92</accession>
<dbReference type="InterPro" id="IPR014031">
    <property type="entry name" value="Ketoacyl_synth_C"/>
</dbReference>
<evidence type="ECO:0000259" key="5">
    <source>
        <dbReference type="PROSITE" id="PS52004"/>
    </source>
</evidence>
<keyword evidence="7" id="KW-1185">Reference proteome</keyword>
<dbReference type="SUPFAM" id="SSF53901">
    <property type="entry name" value="Thiolase-like"/>
    <property type="match status" value="2"/>
</dbReference>
<sequence length="397" mass="41958">MNRTNAPIFLNHAGICCALGNTIDDVESALFAEGISSPLRKSDQYSPGTIQPLGQIHSEFQTIDIADENSRNNRILAQALRPLRDEIEQLKSRYGSDRIGVIIGTSTSGVAEGETAMQHIDGEFQLAAGYRYRTQELSAPSRFAARWLGLNGPTWSVSSACTSGGKALASAARLLKTGAVDAVIAGGVDSLCKMTVNGFGSLAVTSTELCLPFSQNRRGVNIGEGAAVFVVSHETGPVCLAACGETSDAHHISSPEPEGRGAEAAMRQALAAASLTPADIAYINLHGTATRQNDLMESLAIHRVFGEDVACSSTKPLTGHTLAAAGAIEAAFCWLTLKRKDGRLPPHLWDGVRDPDICGMQGLGHRQLTTQPKAVMSNSFAFGGNNLSLIMTGEPRD</sequence>
<name>A0ABP7WJ92_9GAMM</name>
<evidence type="ECO:0000256" key="2">
    <source>
        <dbReference type="ARBA" id="ARBA00008467"/>
    </source>
</evidence>
<organism evidence="6 7">
    <name type="scientific">Zhongshania borealis</name>
    <dbReference type="NCBI Taxonomy" id="889488"/>
    <lineage>
        <taxon>Bacteria</taxon>
        <taxon>Pseudomonadati</taxon>
        <taxon>Pseudomonadota</taxon>
        <taxon>Gammaproteobacteria</taxon>
        <taxon>Cellvibrionales</taxon>
        <taxon>Spongiibacteraceae</taxon>
        <taxon>Zhongshania</taxon>
    </lineage>
</organism>
<dbReference type="Pfam" id="PF00109">
    <property type="entry name" value="ketoacyl-synt"/>
    <property type="match status" value="1"/>
</dbReference>
<evidence type="ECO:0000313" key="7">
    <source>
        <dbReference type="Proteomes" id="UP001500392"/>
    </source>
</evidence>
<dbReference type="PANTHER" id="PTHR11712:SF320">
    <property type="entry name" value="BETA-KETOACYL SYNTHASE"/>
    <property type="match status" value="1"/>
</dbReference>